<dbReference type="GO" id="GO:0005829">
    <property type="term" value="C:cytosol"/>
    <property type="evidence" value="ECO:0007669"/>
    <property type="project" value="TreeGrafter"/>
</dbReference>
<evidence type="ECO:0000259" key="9">
    <source>
        <dbReference type="PROSITE" id="PS51755"/>
    </source>
</evidence>
<dbReference type="InterPro" id="IPR001867">
    <property type="entry name" value="OmpR/PhoB-type_DNA-bd"/>
</dbReference>
<dbReference type="InterPro" id="IPR001789">
    <property type="entry name" value="Sig_transdc_resp-reg_receiver"/>
</dbReference>
<dbReference type="RefSeq" id="WP_045797465.1">
    <property type="nucleotide sequence ID" value="NZ_LANP01000023.1"/>
</dbReference>
<dbReference type="STRING" id="1359168.OCHUTO_0857"/>
<comment type="caution">
    <text evidence="6">Lacks conserved residue(s) required for the propagation of feature annotation.</text>
</comment>
<keyword evidence="5" id="KW-0804">Transcription</keyword>
<dbReference type="PROSITE" id="PS50110">
    <property type="entry name" value="RESPONSE_REGULATORY"/>
    <property type="match status" value="1"/>
</dbReference>
<dbReference type="InterPro" id="IPR039420">
    <property type="entry name" value="WalR-like"/>
</dbReference>
<dbReference type="GO" id="GO:0000976">
    <property type="term" value="F:transcription cis-regulatory region binding"/>
    <property type="evidence" value="ECO:0007669"/>
    <property type="project" value="TreeGrafter"/>
</dbReference>
<keyword evidence="3" id="KW-0805">Transcription regulation</keyword>
<evidence type="ECO:0000313" key="11">
    <source>
        <dbReference type="Proteomes" id="UP000033616"/>
    </source>
</evidence>
<keyword evidence="2" id="KW-0902">Two-component regulatory system</keyword>
<evidence type="ECO:0000259" key="8">
    <source>
        <dbReference type="PROSITE" id="PS50110"/>
    </source>
</evidence>
<evidence type="ECO:0000256" key="6">
    <source>
        <dbReference type="PROSITE-ProRule" id="PRU00169"/>
    </source>
</evidence>
<evidence type="ECO:0000256" key="5">
    <source>
        <dbReference type="ARBA" id="ARBA00023163"/>
    </source>
</evidence>
<evidence type="ECO:0000256" key="7">
    <source>
        <dbReference type="PROSITE-ProRule" id="PRU01091"/>
    </source>
</evidence>
<dbReference type="CDD" id="cd00383">
    <property type="entry name" value="trans_reg_C"/>
    <property type="match status" value="1"/>
</dbReference>
<dbReference type="Gene3D" id="1.10.10.10">
    <property type="entry name" value="Winged helix-like DNA-binding domain superfamily/Winged helix DNA-binding domain"/>
    <property type="match status" value="1"/>
</dbReference>
<name>A0A0F3MHZ2_9RICK</name>
<dbReference type="AlphaFoldDB" id="A0A0F3MHZ2"/>
<dbReference type="OrthoDB" id="9802426at2"/>
<dbReference type="SUPFAM" id="SSF52172">
    <property type="entry name" value="CheY-like"/>
    <property type="match status" value="1"/>
</dbReference>
<dbReference type="GO" id="GO:0000156">
    <property type="term" value="F:phosphorelay response regulator activity"/>
    <property type="evidence" value="ECO:0007669"/>
    <property type="project" value="TreeGrafter"/>
</dbReference>
<evidence type="ECO:0000256" key="1">
    <source>
        <dbReference type="ARBA" id="ARBA00022553"/>
    </source>
</evidence>
<dbReference type="Pfam" id="PF00486">
    <property type="entry name" value="Trans_reg_C"/>
    <property type="match status" value="1"/>
</dbReference>
<accession>A0A0F3MHZ2</accession>
<dbReference type="PROSITE" id="PS51755">
    <property type="entry name" value="OMPR_PHOB"/>
    <property type="match status" value="1"/>
</dbReference>
<comment type="caution">
    <text evidence="10">The sequence shown here is derived from an EMBL/GenBank/DDBJ whole genome shotgun (WGS) entry which is preliminary data.</text>
</comment>
<dbReference type="PANTHER" id="PTHR48111:SF22">
    <property type="entry name" value="REGULATOR OF RPOS"/>
    <property type="match status" value="1"/>
</dbReference>
<evidence type="ECO:0000256" key="4">
    <source>
        <dbReference type="ARBA" id="ARBA00023125"/>
    </source>
</evidence>
<dbReference type="GO" id="GO:0006355">
    <property type="term" value="P:regulation of DNA-templated transcription"/>
    <property type="evidence" value="ECO:0007669"/>
    <property type="project" value="InterPro"/>
</dbReference>
<dbReference type="EMBL" id="LANP01000023">
    <property type="protein sequence ID" value="KJV55380.1"/>
    <property type="molecule type" value="Genomic_DNA"/>
</dbReference>
<proteinExistence type="predicted"/>
<reference evidence="10 11" key="1">
    <citation type="submission" date="2015-02" db="EMBL/GenBank/DDBJ databases">
        <title>Genome Sequencing of Rickettsiales.</title>
        <authorList>
            <person name="Daugherty S.C."/>
            <person name="Su Q."/>
            <person name="Abolude K."/>
            <person name="Beier-Sexton M."/>
            <person name="Carlyon J.A."/>
            <person name="Carter R."/>
            <person name="Day N.P."/>
            <person name="Dumler S.J."/>
            <person name="Dyachenko V."/>
            <person name="Godinez A."/>
            <person name="Kurtti T.J."/>
            <person name="Lichay M."/>
            <person name="Mullins K.E."/>
            <person name="Ott S."/>
            <person name="Pappas-Brown V."/>
            <person name="Paris D.H."/>
            <person name="Patel P."/>
            <person name="Richards A.L."/>
            <person name="Sadzewicz L."/>
            <person name="Sears K."/>
            <person name="Seidman D."/>
            <person name="Sengamalay N."/>
            <person name="Stenos J."/>
            <person name="Tallon L.J."/>
            <person name="Vincent G."/>
            <person name="Fraser C.M."/>
            <person name="Munderloh U."/>
            <person name="Dunning-Hotopp J.C."/>
        </authorList>
    </citation>
    <scope>NUCLEOTIDE SEQUENCE [LARGE SCALE GENOMIC DNA]</scope>
    <source>
        <strain evidence="10 11">Fuller</strain>
    </source>
</reference>
<feature type="domain" description="OmpR/PhoB-type" evidence="9">
    <location>
        <begin position="143"/>
        <end position="242"/>
    </location>
</feature>
<keyword evidence="11" id="KW-1185">Reference proteome</keyword>
<dbReference type="InterPro" id="IPR016032">
    <property type="entry name" value="Sig_transdc_resp-reg_C-effctor"/>
</dbReference>
<feature type="DNA-binding region" description="OmpR/PhoB-type" evidence="7">
    <location>
        <begin position="143"/>
        <end position="242"/>
    </location>
</feature>
<keyword evidence="4 7" id="KW-0238">DNA-binding</keyword>
<dbReference type="InterPro" id="IPR011006">
    <property type="entry name" value="CheY-like_superfamily"/>
</dbReference>
<sequence>MYTEKLPPQILIIDLDEMRRIALCNIVERSWFNAIRLNHNHDIEASSANAVLMLAPNLIIISSSIAKNIAIDVFTQKLRAAAQKKSSQTDVPIIFILNQNDNIEVYKKLDNGLIEILQYPYTDSDIISAIKSLLRKSNLVLKNRILKYKDLTMDLSTYKVYRGDKLICLGPTEFKILQLLLEEPKVILSRERIIECVWGREHKIELRTVDVHVNRLRNVIKNNKFEPTLIKTVRASGYCLNLPGEADHT</sequence>
<organism evidence="10 11">
    <name type="scientific">Orientia chuto str. Dubai</name>
    <dbReference type="NCBI Taxonomy" id="1359168"/>
    <lineage>
        <taxon>Bacteria</taxon>
        <taxon>Pseudomonadati</taxon>
        <taxon>Pseudomonadota</taxon>
        <taxon>Alphaproteobacteria</taxon>
        <taxon>Rickettsiales</taxon>
        <taxon>Rickettsiaceae</taxon>
        <taxon>Rickettsieae</taxon>
        <taxon>Orientia</taxon>
    </lineage>
</organism>
<evidence type="ECO:0000256" key="3">
    <source>
        <dbReference type="ARBA" id="ARBA00023015"/>
    </source>
</evidence>
<dbReference type="Gene3D" id="3.40.50.2300">
    <property type="match status" value="1"/>
</dbReference>
<dbReference type="SMART" id="SM00862">
    <property type="entry name" value="Trans_reg_C"/>
    <property type="match status" value="1"/>
</dbReference>
<feature type="domain" description="Response regulatory" evidence="8">
    <location>
        <begin position="9"/>
        <end position="134"/>
    </location>
</feature>
<gene>
    <name evidence="10" type="ORF">OCHUTO_0857</name>
</gene>
<dbReference type="PANTHER" id="PTHR48111">
    <property type="entry name" value="REGULATOR OF RPOS"/>
    <property type="match status" value="1"/>
</dbReference>
<dbReference type="SUPFAM" id="SSF46894">
    <property type="entry name" value="C-terminal effector domain of the bipartite response regulators"/>
    <property type="match status" value="1"/>
</dbReference>
<dbReference type="Proteomes" id="UP000033616">
    <property type="component" value="Unassembled WGS sequence"/>
</dbReference>
<evidence type="ECO:0000256" key="2">
    <source>
        <dbReference type="ARBA" id="ARBA00023012"/>
    </source>
</evidence>
<dbReference type="GO" id="GO:0032993">
    <property type="term" value="C:protein-DNA complex"/>
    <property type="evidence" value="ECO:0007669"/>
    <property type="project" value="TreeGrafter"/>
</dbReference>
<keyword evidence="1" id="KW-0597">Phosphoprotein</keyword>
<dbReference type="InterPro" id="IPR036388">
    <property type="entry name" value="WH-like_DNA-bd_sf"/>
</dbReference>
<dbReference type="PATRIC" id="fig|1359168.3.peg.583"/>
<evidence type="ECO:0000313" key="10">
    <source>
        <dbReference type="EMBL" id="KJV55380.1"/>
    </source>
</evidence>
<protein>
    <submittedName>
        <fullName evidence="10">Transcriptional regulatory, C terminal family protein</fullName>
    </submittedName>
</protein>